<organism evidence="5 7">
    <name type="scientific">Rhodococcus hoagii</name>
    <name type="common">Corynebacterium equii</name>
    <dbReference type="NCBI Taxonomy" id="43767"/>
    <lineage>
        <taxon>Bacteria</taxon>
        <taxon>Bacillati</taxon>
        <taxon>Actinomycetota</taxon>
        <taxon>Actinomycetes</taxon>
        <taxon>Mycobacteriales</taxon>
        <taxon>Nocardiaceae</taxon>
        <taxon>Prescottella</taxon>
    </lineage>
</organism>
<dbReference type="SUPFAM" id="SSF46785">
    <property type="entry name" value="Winged helix' DNA-binding domain"/>
    <property type="match status" value="1"/>
</dbReference>
<protein>
    <submittedName>
        <fullName evidence="5">Helix-turn-helix domain-containing protein</fullName>
    </submittedName>
</protein>
<evidence type="ECO:0000256" key="1">
    <source>
        <dbReference type="ARBA" id="ARBA00023015"/>
    </source>
</evidence>
<dbReference type="PROSITE" id="PS50987">
    <property type="entry name" value="HTH_ARSR_2"/>
    <property type="match status" value="1"/>
</dbReference>
<dbReference type="InterPro" id="IPR011991">
    <property type="entry name" value="ArsR-like_HTH"/>
</dbReference>
<dbReference type="RefSeq" id="WP_005512757.1">
    <property type="nucleotide sequence ID" value="NZ_AP024192.1"/>
</dbReference>
<dbReference type="InterPro" id="IPR036388">
    <property type="entry name" value="WH-like_DNA-bd_sf"/>
</dbReference>
<proteinExistence type="predicted"/>
<reference evidence="6" key="2">
    <citation type="journal article" date="2020" name="Environ. Microbiol.">
        <title>The novel and transferable erm(51) gene confers Macrolides, Lincosamides, and Streptogramins B (MLSB) resistance to clonal Rhodococcus equi in the environment.</title>
        <authorList>
            <person name="Huber L."/>
            <person name="Giguere S."/>
            <person name="Slovis N.M."/>
            <person name="Alvarez-Narvaez S."/>
            <person name="Hart K.A."/>
            <person name="Greiter M."/>
            <person name="Morris E.R.A."/>
            <person name="Cohen N.D."/>
        </authorList>
    </citation>
    <scope>NUCLEOTIDE SEQUENCE</scope>
    <source>
        <strain evidence="6">Lh_141_1</strain>
    </source>
</reference>
<feature type="domain" description="HTH arsR-type" evidence="4">
    <location>
        <begin position="1"/>
        <end position="103"/>
    </location>
</feature>
<dbReference type="GO" id="GO:0003677">
    <property type="term" value="F:DNA binding"/>
    <property type="evidence" value="ECO:0007669"/>
    <property type="project" value="UniProtKB-KW"/>
</dbReference>
<sequence length="103" mass="11705">MDALAIFKALSNPTRLQIMEWLKYPSRFFDENSYTQQGLGFGVGICVGDIQRRSGLAQSVISAYLQAMKEAGLLESERIGKGTYYRRNEAVIDEFRKFISDDL</sequence>
<evidence type="ECO:0000256" key="3">
    <source>
        <dbReference type="ARBA" id="ARBA00023163"/>
    </source>
</evidence>
<gene>
    <name evidence="6" type="ORF">GS505_11245</name>
    <name evidence="5" type="ORF">GS551_15405</name>
</gene>
<dbReference type="Proteomes" id="UP000605618">
    <property type="component" value="Unassembled WGS sequence"/>
</dbReference>
<dbReference type="PANTHER" id="PTHR33154">
    <property type="entry name" value="TRANSCRIPTIONAL REGULATOR, ARSR FAMILY"/>
    <property type="match status" value="1"/>
</dbReference>
<dbReference type="EMBL" id="WUYZ01000002">
    <property type="protein sequence ID" value="NKS26386.1"/>
    <property type="molecule type" value="Genomic_DNA"/>
</dbReference>
<dbReference type="InterPro" id="IPR051081">
    <property type="entry name" value="HTH_MetalResp_TranReg"/>
</dbReference>
<dbReference type="InterPro" id="IPR001845">
    <property type="entry name" value="HTH_ArsR_DNA-bd_dom"/>
</dbReference>
<evidence type="ECO:0000313" key="7">
    <source>
        <dbReference type="Proteomes" id="UP000706122"/>
    </source>
</evidence>
<accession>A0AAE2W805</accession>
<evidence type="ECO:0000259" key="4">
    <source>
        <dbReference type="PROSITE" id="PS50987"/>
    </source>
</evidence>
<keyword evidence="3" id="KW-0804">Transcription</keyword>
<keyword evidence="1" id="KW-0805">Transcription regulation</keyword>
<dbReference type="AlphaFoldDB" id="A0AAE2W805"/>
<dbReference type="Gene3D" id="1.10.10.10">
    <property type="entry name" value="Winged helix-like DNA-binding domain superfamily/Winged helix DNA-binding domain"/>
    <property type="match status" value="1"/>
</dbReference>
<name>A0AAE2W805_RHOHA</name>
<evidence type="ECO:0000256" key="2">
    <source>
        <dbReference type="ARBA" id="ARBA00023125"/>
    </source>
</evidence>
<evidence type="ECO:0000313" key="5">
    <source>
        <dbReference type="EMBL" id="MBM4715566.1"/>
    </source>
</evidence>
<dbReference type="GO" id="GO:0003700">
    <property type="term" value="F:DNA-binding transcription factor activity"/>
    <property type="evidence" value="ECO:0007669"/>
    <property type="project" value="InterPro"/>
</dbReference>
<evidence type="ECO:0000313" key="6">
    <source>
        <dbReference type="EMBL" id="NKS26386.1"/>
    </source>
</evidence>
<dbReference type="InterPro" id="IPR036390">
    <property type="entry name" value="WH_DNA-bd_sf"/>
</dbReference>
<dbReference type="EMBL" id="WUYC01000004">
    <property type="protein sequence ID" value="MBM4715566.1"/>
    <property type="molecule type" value="Genomic_DNA"/>
</dbReference>
<dbReference type="Proteomes" id="UP000706122">
    <property type="component" value="Unassembled WGS sequence"/>
</dbReference>
<keyword evidence="2" id="KW-0238">DNA-binding</keyword>
<dbReference type="PANTHER" id="PTHR33154:SF33">
    <property type="entry name" value="TRANSCRIPTIONAL REPRESSOR SDPR"/>
    <property type="match status" value="1"/>
</dbReference>
<dbReference type="CDD" id="cd00090">
    <property type="entry name" value="HTH_ARSR"/>
    <property type="match status" value="1"/>
</dbReference>
<reference evidence="5" key="1">
    <citation type="submission" date="2019-11" db="EMBL/GenBank/DDBJ databases">
        <title>Spread of Macrolides and rifampicin resistant Rhodococcus equi in clinical isolates in the USA.</title>
        <authorList>
            <person name="Alvarez-Narvaez S."/>
            <person name="Huber L."/>
            <person name="Cohen N.D."/>
            <person name="Slovis N."/>
            <person name="Greiter M."/>
            <person name="Giguere S."/>
            <person name="Hart K."/>
        </authorList>
    </citation>
    <scope>NUCLEOTIDE SEQUENCE</scope>
    <source>
        <strain evidence="5">Lh_5</strain>
    </source>
</reference>
<comment type="caution">
    <text evidence="5">The sequence shown here is derived from an EMBL/GenBank/DDBJ whole genome shotgun (WGS) entry which is preliminary data.</text>
</comment>
<dbReference type="SMART" id="SM00418">
    <property type="entry name" value="HTH_ARSR"/>
    <property type="match status" value="1"/>
</dbReference>